<dbReference type="InterPro" id="IPR016185">
    <property type="entry name" value="PreATP-grasp_dom_sf"/>
</dbReference>
<dbReference type="Gene3D" id="3.30.1490.20">
    <property type="entry name" value="ATP-grasp fold, A domain"/>
    <property type="match status" value="1"/>
</dbReference>
<evidence type="ECO:0000256" key="3">
    <source>
        <dbReference type="ARBA" id="ARBA00005174"/>
    </source>
</evidence>
<dbReference type="SMART" id="SM01210">
    <property type="entry name" value="GARS_C"/>
    <property type="match status" value="1"/>
</dbReference>
<organism evidence="15 16">
    <name type="scientific">Amphiplicatus metriothermophilus</name>
    <dbReference type="NCBI Taxonomy" id="1519374"/>
    <lineage>
        <taxon>Bacteria</taxon>
        <taxon>Pseudomonadati</taxon>
        <taxon>Pseudomonadota</taxon>
        <taxon>Alphaproteobacteria</taxon>
        <taxon>Parvularculales</taxon>
        <taxon>Parvularculaceae</taxon>
        <taxon>Amphiplicatus</taxon>
    </lineage>
</organism>
<dbReference type="SUPFAM" id="SSF56059">
    <property type="entry name" value="Glutathione synthetase ATP-binding domain-like"/>
    <property type="match status" value="1"/>
</dbReference>
<comment type="catalytic activity">
    <reaction evidence="12">
        <text>5-phospho-beta-D-ribosylamine + glycine + ATP = N(1)-(5-phospho-beta-D-ribosyl)glycinamide + ADP + phosphate + H(+)</text>
        <dbReference type="Rhea" id="RHEA:17453"/>
        <dbReference type="ChEBI" id="CHEBI:15378"/>
        <dbReference type="ChEBI" id="CHEBI:30616"/>
        <dbReference type="ChEBI" id="CHEBI:43474"/>
        <dbReference type="ChEBI" id="CHEBI:57305"/>
        <dbReference type="ChEBI" id="CHEBI:58681"/>
        <dbReference type="ChEBI" id="CHEBI:143788"/>
        <dbReference type="ChEBI" id="CHEBI:456216"/>
        <dbReference type="EC" id="6.3.4.13"/>
    </reaction>
</comment>
<evidence type="ECO:0000256" key="2">
    <source>
        <dbReference type="ARBA" id="ARBA00001946"/>
    </source>
</evidence>
<dbReference type="AlphaFoldDB" id="A0A239PKE3"/>
<evidence type="ECO:0000256" key="11">
    <source>
        <dbReference type="ARBA" id="ARBA00042864"/>
    </source>
</evidence>
<feature type="domain" description="ATP-grasp" evidence="14">
    <location>
        <begin position="107"/>
        <end position="312"/>
    </location>
</feature>
<evidence type="ECO:0000256" key="5">
    <source>
        <dbReference type="ARBA" id="ARBA00022598"/>
    </source>
</evidence>
<dbReference type="InterPro" id="IPR000115">
    <property type="entry name" value="PRibGlycinamide_synth"/>
</dbReference>
<proteinExistence type="inferred from homology"/>
<dbReference type="SUPFAM" id="SSF51246">
    <property type="entry name" value="Rudiment single hybrid motif"/>
    <property type="match status" value="1"/>
</dbReference>
<dbReference type="InterPro" id="IPR037123">
    <property type="entry name" value="PRibGlycinamide_synth_C_sf"/>
</dbReference>
<evidence type="ECO:0000256" key="4">
    <source>
        <dbReference type="ARBA" id="ARBA00013255"/>
    </source>
</evidence>
<dbReference type="GO" id="GO:0009113">
    <property type="term" value="P:purine nucleobase biosynthetic process"/>
    <property type="evidence" value="ECO:0007669"/>
    <property type="project" value="InterPro"/>
</dbReference>
<dbReference type="GO" id="GO:0046872">
    <property type="term" value="F:metal ion binding"/>
    <property type="evidence" value="ECO:0007669"/>
    <property type="project" value="InterPro"/>
</dbReference>
<dbReference type="InterPro" id="IPR020559">
    <property type="entry name" value="PRibGlycinamide_synth_CS"/>
</dbReference>
<dbReference type="NCBIfam" id="TIGR00877">
    <property type="entry name" value="purD"/>
    <property type="match status" value="1"/>
</dbReference>
<keyword evidence="5 12" id="KW-0436">Ligase</keyword>
<evidence type="ECO:0000256" key="9">
    <source>
        <dbReference type="ARBA" id="ARBA00038345"/>
    </source>
</evidence>
<dbReference type="EMBL" id="FZQA01000001">
    <property type="protein sequence ID" value="SNT68266.1"/>
    <property type="molecule type" value="Genomic_DNA"/>
</dbReference>
<dbReference type="PANTHER" id="PTHR43472">
    <property type="entry name" value="PHOSPHORIBOSYLAMINE--GLYCINE LIGASE"/>
    <property type="match status" value="1"/>
</dbReference>
<dbReference type="Pfam" id="PF01071">
    <property type="entry name" value="GARS_A"/>
    <property type="match status" value="1"/>
</dbReference>
<sequence>MKVLLVGGGGREHALGWKIAQSPRLSKLYLAPGNPGLKALGETLPVAAEDVDAIVKAAREKAVDLVVVGPETPLAAGLADRLAAADIPCFGPSAAAARLETSKAFAKEICAAAGAPTAAYGRFHEAGPARAFLRAQRAPYVIKADGLAAGKGVVIAETLAEADAAVDDFLAGRFGAASAEILIEEFMEGEEASFFALCDGERVLPLSAAQDHKRAFDGDEGPNTGGMGAYSPTPVFTDEIREQTIARIAEPVVAEMRRRGAPYRGVLYIGLMIGADGPRVVEFNARFGDPECQALMRRLESDILPALYAAAVGDLAGRTLDWSDEAAALVVLAAKGYPGAYEKGSRIRGVEAANRLPGVVVFHAGTEERDGALIAAGGRVLNVTATGATIREAVERAYAGVDAVDWPEGFCRRDIAWRALAREPGARGP</sequence>
<gene>
    <name evidence="12" type="primary">purD</name>
    <name evidence="15" type="ORF">SAMN06297382_0767</name>
</gene>
<dbReference type="PROSITE" id="PS50975">
    <property type="entry name" value="ATP_GRASP"/>
    <property type="match status" value="1"/>
</dbReference>
<dbReference type="SMART" id="SM01209">
    <property type="entry name" value="GARS_A"/>
    <property type="match status" value="1"/>
</dbReference>
<keyword evidence="6 13" id="KW-0547">Nucleotide-binding</keyword>
<dbReference type="EC" id="6.3.4.13" evidence="4 12"/>
<dbReference type="GO" id="GO:0004637">
    <property type="term" value="F:phosphoribosylamine-glycine ligase activity"/>
    <property type="evidence" value="ECO:0007669"/>
    <property type="project" value="UniProtKB-UniRule"/>
</dbReference>
<reference evidence="15 16" key="1">
    <citation type="submission" date="2017-07" db="EMBL/GenBank/DDBJ databases">
        <authorList>
            <person name="Sun Z.S."/>
            <person name="Albrecht U."/>
            <person name="Echele G."/>
            <person name="Lee C.C."/>
        </authorList>
    </citation>
    <scope>NUCLEOTIDE SEQUENCE [LARGE SCALE GENOMIC DNA]</scope>
    <source>
        <strain evidence="15 16">CGMCC 1.12710</strain>
    </source>
</reference>
<name>A0A239PKE3_9PROT</name>
<dbReference type="Pfam" id="PF02844">
    <property type="entry name" value="GARS_N"/>
    <property type="match status" value="1"/>
</dbReference>
<protein>
    <recommendedName>
        <fullName evidence="4 12">Phosphoribosylamine--glycine ligase</fullName>
        <ecNumber evidence="4 12">6.3.4.13</ecNumber>
    </recommendedName>
    <alternativeName>
        <fullName evidence="12">GARS</fullName>
    </alternativeName>
    <alternativeName>
        <fullName evidence="10 12">Glycinamide ribonucleotide synthetase</fullName>
    </alternativeName>
    <alternativeName>
        <fullName evidence="11 12">Phosphoribosylglycinamide synthetase</fullName>
    </alternativeName>
</protein>
<evidence type="ECO:0000313" key="15">
    <source>
        <dbReference type="EMBL" id="SNT68266.1"/>
    </source>
</evidence>
<dbReference type="Pfam" id="PF02843">
    <property type="entry name" value="GARS_C"/>
    <property type="match status" value="1"/>
</dbReference>
<dbReference type="InterPro" id="IPR011054">
    <property type="entry name" value="Rudment_hybrid_motif"/>
</dbReference>
<dbReference type="Gene3D" id="3.90.600.10">
    <property type="entry name" value="Phosphoribosylglycinamide synthetase, C-terminal domain"/>
    <property type="match status" value="1"/>
</dbReference>
<comment type="pathway">
    <text evidence="3 12">Purine metabolism; IMP biosynthesis via de novo pathway; N(1)-(5-phospho-D-ribosyl)glycinamide from 5-phospho-alpha-D-ribose 1-diphosphate: step 2/2.</text>
</comment>
<evidence type="ECO:0000256" key="6">
    <source>
        <dbReference type="ARBA" id="ARBA00022741"/>
    </source>
</evidence>
<dbReference type="InterPro" id="IPR020560">
    <property type="entry name" value="PRibGlycinamide_synth_C-dom"/>
</dbReference>
<dbReference type="InterPro" id="IPR013815">
    <property type="entry name" value="ATP_grasp_subdomain_1"/>
</dbReference>
<evidence type="ECO:0000313" key="16">
    <source>
        <dbReference type="Proteomes" id="UP000198346"/>
    </source>
</evidence>
<comment type="cofactor">
    <cofactor evidence="1">
        <name>Mn(2+)</name>
        <dbReference type="ChEBI" id="CHEBI:29035"/>
    </cofactor>
</comment>
<evidence type="ECO:0000259" key="14">
    <source>
        <dbReference type="PROSITE" id="PS50975"/>
    </source>
</evidence>
<evidence type="ECO:0000256" key="7">
    <source>
        <dbReference type="ARBA" id="ARBA00022755"/>
    </source>
</evidence>
<dbReference type="UniPathway" id="UPA00074">
    <property type="reaction ID" value="UER00125"/>
</dbReference>
<dbReference type="PROSITE" id="PS00184">
    <property type="entry name" value="GARS"/>
    <property type="match status" value="1"/>
</dbReference>
<keyword evidence="16" id="KW-1185">Reference proteome</keyword>
<evidence type="ECO:0000256" key="1">
    <source>
        <dbReference type="ARBA" id="ARBA00001936"/>
    </source>
</evidence>
<comment type="similarity">
    <text evidence="9 12">Belongs to the GARS family.</text>
</comment>
<dbReference type="SUPFAM" id="SSF52440">
    <property type="entry name" value="PreATP-grasp domain"/>
    <property type="match status" value="1"/>
</dbReference>
<dbReference type="OrthoDB" id="9807240at2"/>
<dbReference type="PANTHER" id="PTHR43472:SF1">
    <property type="entry name" value="PHOSPHORIBOSYLAMINE--GLYCINE LIGASE, CHLOROPLASTIC"/>
    <property type="match status" value="1"/>
</dbReference>
<dbReference type="InterPro" id="IPR020561">
    <property type="entry name" value="PRibGlycinamid_synth_ATP-grasp"/>
</dbReference>
<dbReference type="GO" id="GO:0005524">
    <property type="term" value="F:ATP binding"/>
    <property type="evidence" value="ECO:0007669"/>
    <property type="project" value="UniProtKB-UniRule"/>
</dbReference>
<evidence type="ECO:0000256" key="8">
    <source>
        <dbReference type="ARBA" id="ARBA00022840"/>
    </source>
</evidence>
<keyword evidence="7 12" id="KW-0658">Purine biosynthesis</keyword>
<keyword evidence="8 13" id="KW-0067">ATP-binding</keyword>
<evidence type="ECO:0000256" key="10">
    <source>
        <dbReference type="ARBA" id="ARBA00042242"/>
    </source>
</evidence>
<evidence type="ECO:0000256" key="13">
    <source>
        <dbReference type="PROSITE-ProRule" id="PRU00409"/>
    </source>
</evidence>
<evidence type="ECO:0000256" key="12">
    <source>
        <dbReference type="HAMAP-Rule" id="MF_00138"/>
    </source>
</evidence>
<comment type="cofactor">
    <cofactor evidence="2">
        <name>Mg(2+)</name>
        <dbReference type="ChEBI" id="CHEBI:18420"/>
    </cofactor>
</comment>
<dbReference type="HAMAP" id="MF_00138">
    <property type="entry name" value="GARS"/>
    <property type="match status" value="1"/>
</dbReference>
<dbReference type="Gene3D" id="3.40.50.20">
    <property type="match status" value="1"/>
</dbReference>
<dbReference type="Gene3D" id="3.30.470.20">
    <property type="entry name" value="ATP-grasp fold, B domain"/>
    <property type="match status" value="1"/>
</dbReference>
<dbReference type="InterPro" id="IPR020562">
    <property type="entry name" value="PRibGlycinamide_synth_N"/>
</dbReference>
<dbReference type="RefSeq" id="WP_089411222.1">
    <property type="nucleotide sequence ID" value="NZ_FZQA01000001.1"/>
</dbReference>
<dbReference type="GO" id="GO:0006189">
    <property type="term" value="P:'de novo' IMP biosynthetic process"/>
    <property type="evidence" value="ECO:0007669"/>
    <property type="project" value="UniProtKB-UniRule"/>
</dbReference>
<dbReference type="Proteomes" id="UP000198346">
    <property type="component" value="Unassembled WGS sequence"/>
</dbReference>
<dbReference type="FunFam" id="3.90.600.10:FF:000001">
    <property type="entry name" value="Trifunctional purine biosynthetic protein adenosine-3"/>
    <property type="match status" value="1"/>
</dbReference>
<accession>A0A239PKE3</accession>
<dbReference type="InterPro" id="IPR011761">
    <property type="entry name" value="ATP-grasp"/>
</dbReference>